<evidence type="ECO:0000313" key="2">
    <source>
        <dbReference type="Proteomes" id="UP000054538"/>
    </source>
</evidence>
<keyword evidence="2" id="KW-1185">Reference proteome</keyword>
<protein>
    <submittedName>
        <fullName evidence="1">Uncharacterized protein</fullName>
    </submittedName>
</protein>
<accession>A0A0D0ECP3</accession>
<feature type="non-terminal residue" evidence="1">
    <location>
        <position position="1"/>
    </location>
</feature>
<dbReference type="AlphaFoldDB" id="A0A0D0ECP3"/>
<dbReference type="InParanoid" id="A0A0D0ECP3"/>
<gene>
    <name evidence="1" type="ORF">PAXRUDRAFT_131421</name>
</gene>
<dbReference type="EMBL" id="KN824851">
    <property type="protein sequence ID" value="KIK99720.1"/>
    <property type="molecule type" value="Genomic_DNA"/>
</dbReference>
<proteinExistence type="predicted"/>
<dbReference type="Proteomes" id="UP000054538">
    <property type="component" value="Unassembled WGS sequence"/>
</dbReference>
<dbReference type="InterPro" id="IPR041078">
    <property type="entry name" value="Plavaka"/>
</dbReference>
<dbReference type="STRING" id="930991.A0A0D0ECP3"/>
<evidence type="ECO:0000313" key="1">
    <source>
        <dbReference type="EMBL" id="KIK99720.1"/>
    </source>
</evidence>
<organism evidence="1 2">
    <name type="scientific">Paxillus rubicundulus Ve08.2h10</name>
    <dbReference type="NCBI Taxonomy" id="930991"/>
    <lineage>
        <taxon>Eukaryota</taxon>
        <taxon>Fungi</taxon>
        <taxon>Dikarya</taxon>
        <taxon>Basidiomycota</taxon>
        <taxon>Agaricomycotina</taxon>
        <taxon>Agaricomycetes</taxon>
        <taxon>Agaricomycetidae</taxon>
        <taxon>Boletales</taxon>
        <taxon>Paxilineae</taxon>
        <taxon>Paxillaceae</taxon>
        <taxon>Paxillus</taxon>
    </lineage>
</organism>
<dbReference type="OrthoDB" id="3199698at2759"/>
<name>A0A0D0ECP3_9AGAM</name>
<reference evidence="2" key="2">
    <citation type="submission" date="2015-01" db="EMBL/GenBank/DDBJ databases">
        <title>Evolutionary Origins and Diversification of the Mycorrhizal Mutualists.</title>
        <authorList>
            <consortium name="DOE Joint Genome Institute"/>
            <consortium name="Mycorrhizal Genomics Consortium"/>
            <person name="Kohler A."/>
            <person name="Kuo A."/>
            <person name="Nagy L.G."/>
            <person name="Floudas D."/>
            <person name="Copeland A."/>
            <person name="Barry K.W."/>
            <person name="Cichocki N."/>
            <person name="Veneault-Fourrey C."/>
            <person name="LaButti K."/>
            <person name="Lindquist E.A."/>
            <person name="Lipzen A."/>
            <person name="Lundell T."/>
            <person name="Morin E."/>
            <person name="Murat C."/>
            <person name="Riley R."/>
            <person name="Ohm R."/>
            <person name="Sun H."/>
            <person name="Tunlid A."/>
            <person name="Henrissat B."/>
            <person name="Grigoriev I.V."/>
            <person name="Hibbett D.S."/>
            <person name="Martin F."/>
        </authorList>
    </citation>
    <scope>NUCLEOTIDE SEQUENCE [LARGE SCALE GENOMIC DNA]</scope>
    <source>
        <strain evidence="2">Ve08.2h10</strain>
    </source>
</reference>
<sequence length="122" mass="13867">NSLRCCREHTKALVEEFGPDTLWDEYGIVGQLVPFTNDFPCTDIYDLLSPNLLHLVDWVKQYLKMTHGTSKANSILDDIDRCIAAVAPFAGLRRFPQGRHFKQWTGDNSKALMKVSWGNIVV</sequence>
<dbReference type="HOGENOM" id="CLU_006344_17_0_1"/>
<dbReference type="Pfam" id="PF18759">
    <property type="entry name" value="Plavaka"/>
    <property type="match status" value="1"/>
</dbReference>
<reference evidence="1 2" key="1">
    <citation type="submission" date="2014-04" db="EMBL/GenBank/DDBJ databases">
        <authorList>
            <consortium name="DOE Joint Genome Institute"/>
            <person name="Kuo A."/>
            <person name="Kohler A."/>
            <person name="Jargeat P."/>
            <person name="Nagy L.G."/>
            <person name="Floudas D."/>
            <person name="Copeland A."/>
            <person name="Barry K.W."/>
            <person name="Cichocki N."/>
            <person name="Veneault-Fourrey C."/>
            <person name="LaButti K."/>
            <person name="Lindquist E.A."/>
            <person name="Lipzen A."/>
            <person name="Lundell T."/>
            <person name="Morin E."/>
            <person name="Murat C."/>
            <person name="Sun H."/>
            <person name="Tunlid A."/>
            <person name="Henrissat B."/>
            <person name="Grigoriev I.V."/>
            <person name="Hibbett D.S."/>
            <person name="Martin F."/>
            <person name="Nordberg H.P."/>
            <person name="Cantor M.N."/>
            <person name="Hua S.X."/>
        </authorList>
    </citation>
    <scope>NUCLEOTIDE SEQUENCE [LARGE SCALE GENOMIC DNA]</scope>
    <source>
        <strain evidence="1 2">Ve08.2h10</strain>
    </source>
</reference>